<feature type="non-terminal residue" evidence="2">
    <location>
        <position position="58"/>
    </location>
</feature>
<evidence type="ECO:0000256" key="1">
    <source>
        <dbReference type="SAM" id="MobiDB-lite"/>
    </source>
</evidence>
<evidence type="ECO:0000313" key="2">
    <source>
        <dbReference type="EMBL" id="CAF9929981.1"/>
    </source>
</evidence>
<reference evidence="2" key="1">
    <citation type="submission" date="2021-03" db="EMBL/GenBank/DDBJ databases">
        <authorList>
            <person name="Tagirdzhanova G."/>
        </authorList>
    </citation>
    <scope>NUCLEOTIDE SEQUENCE</scope>
</reference>
<evidence type="ECO:0000313" key="3">
    <source>
        <dbReference type="Proteomes" id="UP000664521"/>
    </source>
</evidence>
<protein>
    <submittedName>
        <fullName evidence="2">Uncharacterized protein</fullName>
    </submittedName>
</protein>
<feature type="compositionally biased region" description="Basic residues" evidence="1">
    <location>
        <begin position="1"/>
        <end position="11"/>
    </location>
</feature>
<accession>A0A8H3FPT4</accession>
<dbReference type="EMBL" id="CAJPDS010000054">
    <property type="protein sequence ID" value="CAF9929981.1"/>
    <property type="molecule type" value="Genomic_DNA"/>
</dbReference>
<comment type="caution">
    <text evidence="2">The sequence shown here is derived from an EMBL/GenBank/DDBJ whole genome shotgun (WGS) entry which is preliminary data.</text>
</comment>
<dbReference type="Proteomes" id="UP000664521">
    <property type="component" value="Unassembled WGS sequence"/>
</dbReference>
<organism evidence="2 3">
    <name type="scientific">Heterodermia speciosa</name>
    <dbReference type="NCBI Taxonomy" id="116794"/>
    <lineage>
        <taxon>Eukaryota</taxon>
        <taxon>Fungi</taxon>
        <taxon>Dikarya</taxon>
        <taxon>Ascomycota</taxon>
        <taxon>Pezizomycotina</taxon>
        <taxon>Lecanoromycetes</taxon>
        <taxon>OSLEUM clade</taxon>
        <taxon>Lecanoromycetidae</taxon>
        <taxon>Caliciales</taxon>
        <taxon>Physciaceae</taxon>
        <taxon>Heterodermia</taxon>
    </lineage>
</organism>
<keyword evidence="3" id="KW-1185">Reference proteome</keyword>
<name>A0A8H3FPT4_9LECA</name>
<sequence length="58" mass="6370">MRLHQMSHMKKGVAIPAPRKEISTPAKKKPGRPPKETSLRPPSAEAGSSLLRSRGIRN</sequence>
<gene>
    <name evidence="2" type="ORF">HETSPECPRED_007506</name>
</gene>
<proteinExistence type="predicted"/>
<dbReference type="AlphaFoldDB" id="A0A8H3FPT4"/>
<feature type="region of interest" description="Disordered" evidence="1">
    <location>
        <begin position="1"/>
        <end position="58"/>
    </location>
</feature>